<dbReference type="FunCoup" id="A0A0G4EWW1">
    <property type="interactions" value="130"/>
</dbReference>
<evidence type="ECO:0000256" key="8">
    <source>
        <dbReference type="ARBA" id="ARBA00023014"/>
    </source>
</evidence>
<keyword evidence="3 12" id="KW-0812">Transmembrane</keyword>
<dbReference type="OMA" id="AKHEADW"/>
<dbReference type="GO" id="GO:0016020">
    <property type="term" value="C:membrane"/>
    <property type="evidence" value="ECO:0007669"/>
    <property type="project" value="UniProtKB-SubCell"/>
</dbReference>
<dbReference type="VEuPathDB" id="CryptoDB:Vbra_1550"/>
<evidence type="ECO:0000256" key="5">
    <source>
        <dbReference type="ARBA" id="ARBA00022723"/>
    </source>
</evidence>
<dbReference type="GO" id="GO:0051537">
    <property type="term" value="F:2 iron, 2 sulfur cluster binding"/>
    <property type="evidence" value="ECO:0007669"/>
    <property type="project" value="UniProtKB-KW"/>
</dbReference>
<dbReference type="Pfam" id="PF00355">
    <property type="entry name" value="Rieske"/>
    <property type="match status" value="1"/>
</dbReference>
<comment type="similarity">
    <text evidence="2">Belongs to the Rieske iron-sulfur protein family.</text>
</comment>
<dbReference type="NCBIfam" id="TIGR01416">
    <property type="entry name" value="Rieske_proteo"/>
    <property type="match status" value="1"/>
</dbReference>
<dbReference type="SUPFAM" id="SSF50022">
    <property type="entry name" value="ISP domain"/>
    <property type="match status" value="1"/>
</dbReference>
<feature type="transmembrane region" description="Helical" evidence="12">
    <location>
        <begin position="217"/>
        <end position="238"/>
    </location>
</feature>
<evidence type="ECO:0000256" key="10">
    <source>
        <dbReference type="ARBA" id="ARBA00023157"/>
    </source>
</evidence>
<sequence>MTLAARTALSGSRQGVKLPCAGVSCRLQAMGFSGHYDGPVFSHRRMPFHGSGLVDTERRGDPPASADPCFRNEFIQQDPAKHEADWKYGPKIAPAYDLPSLITPSGDPHQMSNTYLVLFWKSMYRYTHYNMIREPTFPREPDLTRGELAAGATVTRTSVWHNPNEPAIQSIKKFHPDYFRPVGLATTAPNPTDYGFPGIGDFRDQRLPRGHADRRPWYYFCLAASTMVMGSLIRGFVVKLNYQLWISRDMEALGNVEVDTSQIMPGQNYTTRWRGKPIFIRRRTPEMIAASRADDSHCKSFKDPATDAERCPNPEWLIVLGVCTHLGCIPHADAGMWHGFFCPCHGSHYDHAGRIRAGPAPTNLEIPEYEWVSDTVIKLGTD</sequence>
<keyword evidence="4" id="KW-0001">2Fe-2S</keyword>
<evidence type="ECO:0000313" key="14">
    <source>
        <dbReference type="EMBL" id="CEM03477.1"/>
    </source>
</evidence>
<accession>A0A0G4EWW1</accession>
<evidence type="ECO:0000256" key="4">
    <source>
        <dbReference type="ARBA" id="ARBA00022714"/>
    </source>
</evidence>
<evidence type="ECO:0000256" key="11">
    <source>
        <dbReference type="ARBA" id="ARBA00034078"/>
    </source>
</evidence>
<dbReference type="AlphaFoldDB" id="A0A0G4EWW1"/>
<dbReference type="STRING" id="1169540.A0A0G4EWW1"/>
<evidence type="ECO:0000256" key="2">
    <source>
        <dbReference type="ARBA" id="ARBA00010651"/>
    </source>
</evidence>
<protein>
    <recommendedName>
        <fullName evidence="13">Rieske domain-containing protein</fullName>
    </recommendedName>
</protein>
<evidence type="ECO:0000256" key="7">
    <source>
        <dbReference type="ARBA" id="ARBA00023004"/>
    </source>
</evidence>
<evidence type="ECO:0000256" key="3">
    <source>
        <dbReference type="ARBA" id="ARBA00022692"/>
    </source>
</evidence>
<comment type="cofactor">
    <cofactor evidence="11">
        <name>[2Fe-2S] cluster</name>
        <dbReference type="ChEBI" id="CHEBI:190135"/>
    </cofactor>
</comment>
<dbReference type="InterPro" id="IPR006317">
    <property type="entry name" value="Ubiquinol_cyt_c_Rdtase_Fe-S-su"/>
</dbReference>
<dbReference type="PANTHER" id="PTHR10134">
    <property type="entry name" value="CYTOCHROME B-C1 COMPLEX SUBUNIT RIESKE, MITOCHONDRIAL"/>
    <property type="match status" value="1"/>
</dbReference>
<gene>
    <name evidence="14" type="ORF">Vbra_1550</name>
</gene>
<keyword evidence="7" id="KW-0408">Iron</keyword>
<dbReference type="InterPro" id="IPR014349">
    <property type="entry name" value="Rieske_Fe-S_prot"/>
</dbReference>
<dbReference type="Gene3D" id="2.102.10.10">
    <property type="entry name" value="Rieske [2Fe-2S] iron-sulphur domain"/>
    <property type="match status" value="1"/>
</dbReference>
<dbReference type="OrthoDB" id="1637982at2759"/>
<evidence type="ECO:0000256" key="9">
    <source>
        <dbReference type="ARBA" id="ARBA00023136"/>
    </source>
</evidence>
<dbReference type="InterPro" id="IPR017941">
    <property type="entry name" value="Rieske_2Fe-2S"/>
</dbReference>
<dbReference type="PRINTS" id="PR00162">
    <property type="entry name" value="RIESKE"/>
</dbReference>
<organism evidence="14 15">
    <name type="scientific">Vitrella brassicaformis (strain CCMP3155)</name>
    <dbReference type="NCBI Taxonomy" id="1169540"/>
    <lineage>
        <taxon>Eukaryota</taxon>
        <taxon>Sar</taxon>
        <taxon>Alveolata</taxon>
        <taxon>Colpodellida</taxon>
        <taxon>Vitrellaceae</taxon>
        <taxon>Vitrella</taxon>
    </lineage>
</organism>
<proteinExistence type="inferred from homology"/>
<evidence type="ECO:0000313" key="15">
    <source>
        <dbReference type="Proteomes" id="UP000041254"/>
    </source>
</evidence>
<evidence type="ECO:0000256" key="6">
    <source>
        <dbReference type="ARBA" id="ARBA00022989"/>
    </source>
</evidence>
<dbReference type="CDD" id="cd03470">
    <property type="entry name" value="Rieske_cytochrome_bc1"/>
    <property type="match status" value="1"/>
</dbReference>
<evidence type="ECO:0000256" key="1">
    <source>
        <dbReference type="ARBA" id="ARBA00004167"/>
    </source>
</evidence>
<feature type="domain" description="Rieske" evidence="13">
    <location>
        <begin position="285"/>
        <end position="378"/>
    </location>
</feature>
<keyword evidence="5" id="KW-0479">Metal-binding</keyword>
<dbReference type="EMBL" id="CDMY01000342">
    <property type="protein sequence ID" value="CEM03477.1"/>
    <property type="molecule type" value="Genomic_DNA"/>
</dbReference>
<name>A0A0G4EWW1_VITBC</name>
<keyword evidence="8" id="KW-0411">Iron-sulfur</keyword>
<keyword evidence="9 12" id="KW-0472">Membrane</keyword>
<dbReference type="FunFam" id="2.102.10.10:FF:000001">
    <property type="entry name" value="Cytochrome b-c1 complex subunit Rieske, mitochondrial"/>
    <property type="match status" value="1"/>
</dbReference>
<dbReference type="InterPro" id="IPR005805">
    <property type="entry name" value="Rieske_Fe-S_prot_C"/>
</dbReference>
<dbReference type="PhylomeDB" id="A0A0G4EWW1"/>
<comment type="subcellular location">
    <subcellularLocation>
        <location evidence="1">Membrane</location>
        <topology evidence="1">Single-pass membrane protein</topology>
    </subcellularLocation>
</comment>
<keyword evidence="10" id="KW-1015">Disulfide bond</keyword>
<evidence type="ECO:0000256" key="12">
    <source>
        <dbReference type="SAM" id="Phobius"/>
    </source>
</evidence>
<reference evidence="14 15" key="1">
    <citation type="submission" date="2014-11" db="EMBL/GenBank/DDBJ databases">
        <authorList>
            <person name="Zhu J."/>
            <person name="Qi W."/>
            <person name="Song R."/>
        </authorList>
    </citation>
    <scope>NUCLEOTIDE SEQUENCE [LARGE SCALE GENOMIC DNA]</scope>
</reference>
<dbReference type="Proteomes" id="UP000041254">
    <property type="component" value="Unassembled WGS sequence"/>
</dbReference>
<dbReference type="GO" id="GO:0008121">
    <property type="term" value="F:quinol-cytochrome-c reductase activity"/>
    <property type="evidence" value="ECO:0007669"/>
    <property type="project" value="InterPro"/>
</dbReference>
<evidence type="ECO:0000259" key="13">
    <source>
        <dbReference type="PROSITE" id="PS51296"/>
    </source>
</evidence>
<dbReference type="GO" id="GO:0046872">
    <property type="term" value="F:metal ion binding"/>
    <property type="evidence" value="ECO:0007669"/>
    <property type="project" value="UniProtKB-KW"/>
</dbReference>
<dbReference type="InterPro" id="IPR036922">
    <property type="entry name" value="Rieske_2Fe-2S_sf"/>
</dbReference>
<keyword evidence="15" id="KW-1185">Reference proteome</keyword>
<dbReference type="PROSITE" id="PS51296">
    <property type="entry name" value="RIESKE"/>
    <property type="match status" value="1"/>
</dbReference>
<keyword evidence="6 12" id="KW-1133">Transmembrane helix</keyword>
<dbReference type="InParanoid" id="A0A0G4EWW1"/>